<organism evidence="1 2">
    <name type="scientific">Candidatus Nomurabacteria bacterium RIFCSPLOWO2_02_FULL_40_67</name>
    <dbReference type="NCBI Taxonomy" id="1801787"/>
    <lineage>
        <taxon>Bacteria</taxon>
        <taxon>Candidatus Nomuraibacteriota</taxon>
    </lineage>
</organism>
<sequence length="101" mass="10914">MFWGKGGGVQKCGTRAKFCEMLGVRMCGAHSQGRRLTSRVGVAEFFSRKISVTGESISQNSLRVLPDFLAGRNNTDSVLGKGFLVSHLVLGKTCMCISLKT</sequence>
<evidence type="ECO:0000313" key="1">
    <source>
        <dbReference type="EMBL" id="OGJ00580.1"/>
    </source>
</evidence>
<accession>A0A1F6Y2J3</accession>
<dbReference type="AlphaFoldDB" id="A0A1F6Y2J3"/>
<dbReference type="Proteomes" id="UP000177693">
    <property type="component" value="Unassembled WGS sequence"/>
</dbReference>
<reference evidence="1 2" key="1">
    <citation type="journal article" date="2016" name="Nat. Commun.">
        <title>Thousands of microbial genomes shed light on interconnected biogeochemical processes in an aquifer system.</title>
        <authorList>
            <person name="Anantharaman K."/>
            <person name="Brown C.T."/>
            <person name="Hug L.A."/>
            <person name="Sharon I."/>
            <person name="Castelle C.J."/>
            <person name="Probst A.J."/>
            <person name="Thomas B.C."/>
            <person name="Singh A."/>
            <person name="Wilkins M.J."/>
            <person name="Karaoz U."/>
            <person name="Brodie E.L."/>
            <person name="Williams K.H."/>
            <person name="Hubbard S.S."/>
            <person name="Banfield J.F."/>
        </authorList>
    </citation>
    <scope>NUCLEOTIDE SEQUENCE [LARGE SCALE GENOMIC DNA]</scope>
</reference>
<proteinExistence type="predicted"/>
<name>A0A1F6Y2J3_9BACT</name>
<dbReference type="EMBL" id="MFVL01000034">
    <property type="protein sequence ID" value="OGJ00580.1"/>
    <property type="molecule type" value="Genomic_DNA"/>
</dbReference>
<protein>
    <submittedName>
        <fullName evidence="1">Uncharacterized protein</fullName>
    </submittedName>
</protein>
<gene>
    <name evidence="1" type="ORF">A3I23_03340</name>
</gene>
<comment type="caution">
    <text evidence="1">The sequence shown here is derived from an EMBL/GenBank/DDBJ whole genome shotgun (WGS) entry which is preliminary data.</text>
</comment>
<evidence type="ECO:0000313" key="2">
    <source>
        <dbReference type="Proteomes" id="UP000177693"/>
    </source>
</evidence>